<dbReference type="Gene3D" id="1.10.287.130">
    <property type="match status" value="1"/>
</dbReference>
<dbReference type="SMART" id="SM00387">
    <property type="entry name" value="HATPase_c"/>
    <property type="match status" value="1"/>
</dbReference>
<dbReference type="GO" id="GO:0000155">
    <property type="term" value="F:phosphorelay sensor kinase activity"/>
    <property type="evidence" value="ECO:0007669"/>
    <property type="project" value="InterPro"/>
</dbReference>
<accession>A0A3M5NT32</accession>
<dbReference type="Gene3D" id="3.30.565.10">
    <property type="entry name" value="Histidine kinase-like ATPase, C-terminal domain"/>
    <property type="match status" value="1"/>
</dbReference>
<dbReference type="SUPFAM" id="SSF55874">
    <property type="entry name" value="ATPase domain of HSP90 chaperone/DNA topoisomerase II/histidine kinase"/>
    <property type="match status" value="1"/>
</dbReference>
<dbReference type="InterPro" id="IPR004358">
    <property type="entry name" value="Sig_transdc_His_kin-like_C"/>
</dbReference>
<dbReference type="EMBL" id="RBTL01000018">
    <property type="protein sequence ID" value="RMT75434.1"/>
    <property type="molecule type" value="Genomic_DNA"/>
</dbReference>
<dbReference type="Pfam" id="PF08447">
    <property type="entry name" value="PAS_3"/>
    <property type="match status" value="1"/>
</dbReference>
<dbReference type="PROSITE" id="PS50110">
    <property type="entry name" value="RESPONSE_REGULATORY"/>
    <property type="match status" value="1"/>
</dbReference>
<proteinExistence type="predicted"/>
<feature type="domain" description="Response regulatory" evidence="6">
    <location>
        <begin position="655"/>
        <end position="771"/>
    </location>
</feature>
<dbReference type="Proteomes" id="UP000282636">
    <property type="component" value="Unassembled WGS sequence"/>
</dbReference>
<reference evidence="8 9" key="1">
    <citation type="submission" date="2018-08" db="EMBL/GenBank/DDBJ databases">
        <title>Recombination of ecologically and evolutionarily significant loci maintains genetic cohesion in the Pseudomonas syringae species complex.</title>
        <authorList>
            <person name="Dillon M."/>
            <person name="Thakur S."/>
            <person name="Almeida R.N.D."/>
            <person name="Weir B.S."/>
            <person name="Guttman D.S."/>
        </authorList>
    </citation>
    <scope>NUCLEOTIDE SEQUENCE [LARGE SCALE GENOMIC DNA]</scope>
    <source>
        <strain evidence="8 9">ICMP 3934</strain>
    </source>
</reference>
<dbReference type="AlphaFoldDB" id="A0A3M5NT32"/>
<protein>
    <recommendedName>
        <fullName evidence="2">histidine kinase</fullName>
        <ecNumber evidence="2">2.7.13.3</ecNumber>
    </recommendedName>
</protein>
<dbReference type="PROSITE" id="PS50112">
    <property type="entry name" value="PAS"/>
    <property type="match status" value="1"/>
</dbReference>
<dbReference type="InterPro" id="IPR005467">
    <property type="entry name" value="His_kinase_dom"/>
</dbReference>
<comment type="catalytic activity">
    <reaction evidence="1">
        <text>ATP + protein L-histidine = ADP + protein N-phospho-L-histidine.</text>
        <dbReference type="EC" id="2.7.13.3"/>
    </reaction>
</comment>
<dbReference type="SUPFAM" id="SSF47384">
    <property type="entry name" value="Homodimeric domain of signal transducing histidine kinase"/>
    <property type="match status" value="1"/>
</dbReference>
<dbReference type="InterPro" id="IPR035965">
    <property type="entry name" value="PAS-like_dom_sf"/>
</dbReference>
<dbReference type="PANTHER" id="PTHR43065:SF42">
    <property type="entry name" value="TWO-COMPONENT SENSOR PPRA"/>
    <property type="match status" value="1"/>
</dbReference>
<evidence type="ECO:0000259" key="5">
    <source>
        <dbReference type="PROSITE" id="PS50109"/>
    </source>
</evidence>
<dbReference type="Gene3D" id="3.30.450.20">
    <property type="entry name" value="PAS domain"/>
    <property type="match status" value="2"/>
</dbReference>
<dbReference type="SUPFAM" id="SSF52172">
    <property type="entry name" value="CheY-like"/>
    <property type="match status" value="1"/>
</dbReference>
<evidence type="ECO:0000256" key="4">
    <source>
        <dbReference type="PROSITE-ProRule" id="PRU00169"/>
    </source>
</evidence>
<dbReference type="CDD" id="cd18161">
    <property type="entry name" value="REC_hyHK_blue-like"/>
    <property type="match status" value="1"/>
</dbReference>
<dbReference type="InterPro" id="IPR011006">
    <property type="entry name" value="CheY-like_superfamily"/>
</dbReference>
<evidence type="ECO:0000256" key="2">
    <source>
        <dbReference type="ARBA" id="ARBA00012438"/>
    </source>
</evidence>
<dbReference type="PANTHER" id="PTHR43065">
    <property type="entry name" value="SENSOR HISTIDINE KINASE"/>
    <property type="match status" value="1"/>
</dbReference>
<evidence type="ECO:0000313" key="8">
    <source>
        <dbReference type="EMBL" id="RMT75434.1"/>
    </source>
</evidence>
<evidence type="ECO:0000256" key="1">
    <source>
        <dbReference type="ARBA" id="ARBA00000085"/>
    </source>
</evidence>
<dbReference type="InterPro" id="IPR013655">
    <property type="entry name" value="PAS_fold_3"/>
</dbReference>
<dbReference type="Pfam" id="PF02518">
    <property type="entry name" value="HATPase_c"/>
    <property type="match status" value="1"/>
</dbReference>
<dbReference type="InterPro" id="IPR000014">
    <property type="entry name" value="PAS"/>
</dbReference>
<name>A0A3M5NT32_PSESX</name>
<comment type="caution">
    <text evidence="8">The sequence shown here is derived from an EMBL/GenBank/DDBJ whole genome shotgun (WGS) entry which is preliminary data.</text>
</comment>
<gene>
    <name evidence="8" type="ORF">ALP44_04887</name>
</gene>
<feature type="domain" description="PAS" evidence="7">
    <location>
        <begin position="269"/>
        <end position="339"/>
    </location>
</feature>
<keyword evidence="8" id="KW-0808">Transferase</keyword>
<dbReference type="Pfam" id="PF00512">
    <property type="entry name" value="HisKA"/>
    <property type="match status" value="1"/>
</dbReference>
<dbReference type="Gene3D" id="3.40.50.2300">
    <property type="match status" value="1"/>
</dbReference>
<dbReference type="SUPFAM" id="SSF55785">
    <property type="entry name" value="PYP-like sensor domain (PAS domain)"/>
    <property type="match status" value="2"/>
</dbReference>
<dbReference type="SMART" id="SM00091">
    <property type="entry name" value="PAS"/>
    <property type="match status" value="1"/>
</dbReference>
<keyword evidence="8" id="KW-0418">Kinase</keyword>
<evidence type="ECO:0000259" key="7">
    <source>
        <dbReference type="PROSITE" id="PS50112"/>
    </source>
</evidence>
<dbReference type="CDD" id="cd00082">
    <property type="entry name" value="HisKA"/>
    <property type="match status" value="1"/>
</dbReference>
<keyword evidence="3 4" id="KW-0597">Phosphoprotein</keyword>
<dbReference type="PRINTS" id="PR00344">
    <property type="entry name" value="BCTRLSENSOR"/>
</dbReference>
<dbReference type="InterPro" id="IPR036097">
    <property type="entry name" value="HisK_dim/P_sf"/>
</dbReference>
<organism evidence="8 9">
    <name type="scientific">Pseudomonas syringae pv. theae</name>
    <dbReference type="NCBI Taxonomy" id="103985"/>
    <lineage>
        <taxon>Bacteria</taxon>
        <taxon>Pseudomonadati</taxon>
        <taxon>Pseudomonadota</taxon>
        <taxon>Gammaproteobacteria</taxon>
        <taxon>Pseudomonadales</taxon>
        <taxon>Pseudomonadaceae</taxon>
        <taxon>Pseudomonas</taxon>
        <taxon>Pseudomonas syringae</taxon>
    </lineage>
</organism>
<dbReference type="SMART" id="SM00448">
    <property type="entry name" value="REC"/>
    <property type="match status" value="1"/>
</dbReference>
<dbReference type="InterPro" id="IPR003594">
    <property type="entry name" value="HATPase_dom"/>
</dbReference>
<feature type="domain" description="Histidine kinase" evidence="5">
    <location>
        <begin position="407"/>
        <end position="631"/>
    </location>
</feature>
<dbReference type="NCBIfam" id="TIGR00229">
    <property type="entry name" value="sensory_box"/>
    <property type="match status" value="1"/>
</dbReference>
<sequence length="774" mass="84907">MACRQLTVCFRMLQTHVTPAHLLVRHSDKTCATGASKTGSIEVFTEIQTELTRIDGLARYAQSYECLGIQKQPVRSLPHVISPIDFPAGASKAAGIIRSKDWSPTSLGPIQHWPAALKSTLNLLLNSPESMYLLWGPELVFFHNDAYAPILGPRQRGAIGSPVAELWADVWDQVAPLAADALAGTPCRYVDMPLSMARFGEVEQTWWSFSFSPVIDENGVIAGVFCITNETTQHVLDHHALRDSERKRLELIDKLVRQERQQTARLKQRTLELNTFWEMSPDPLAILDFNGMFLRVNPAWTVILGRTEQELVGSSIMTLLHPDDVGNTRSALKHTVNQVLPLFENRYQHVDGTYHWFGWTAAPGNGIIFALGKHLTHEKQRIEALHIAEEALRQSQKMEAVGQLTGGLAHDFNNLLMGVTGNMELLLSRIRQERFTELDRYINAALEGSRRAASLTHRLLAFSRRQTLAPKATDVDVLIAGMDELIRRTVGPAIDMQVVASRGLWSTLVDPHQLENSLLNLCLNARDAMPDGGRLLIQTANRQLNASAATQYELPPGRYVELSVTDTGTGMAKEVIDRAFDPFFTTKPTGMGTGLGLSMIYGFARQSGGGVRIGSTLGEGSRICIVLPMHEGDAETVALDEGLLTIAPQSAGDETILVVDDEPAVRLLIAELLEDLGYAVLQAERGADALVVLQSKAAIDLLITDVGLPGGMNGRQVADAAREVRPDLKVLFVTGYAENAALAHDTLEPGMYVLPKPFAIAELIGRVTELLEGE</sequence>
<dbReference type="SMART" id="SM00388">
    <property type="entry name" value="HisKA"/>
    <property type="match status" value="1"/>
</dbReference>
<dbReference type="PROSITE" id="PS50109">
    <property type="entry name" value="HIS_KIN"/>
    <property type="match status" value="1"/>
</dbReference>
<evidence type="ECO:0000259" key="6">
    <source>
        <dbReference type="PROSITE" id="PS50110"/>
    </source>
</evidence>
<evidence type="ECO:0000256" key="3">
    <source>
        <dbReference type="ARBA" id="ARBA00022553"/>
    </source>
</evidence>
<dbReference type="InterPro" id="IPR001789">
    <property type="entry name" value="Sig_transdc_resp-reg_receiver"/>
</dbReference>
<dbReference type="Pfam" id="PF00072">
    <property type="entry name" value="Response_reg"/>
    <property type="match status" value="1"/>
</dbReference>
<dbReference type="InterPro" id="IPR036890">
    <property type="entry name" value="HATPase_C_sf"/>
</dbReference>
<evidence type="ECO:0000313" key="9">
    <source>
        <dbReference type="Proteomes" id="UP000282636"/>
    </source>
</evidence>
<dbReference type="CDD" id="cd00130">
    <property type="entry name" value="PAS"/>
    <property type="match status" value="1"/>
</dbReference>
<feature type="modified residue" description="4-aspartylphosphate" evidence="4">
    <location>
        <position position="705"/>
    </location>
</feature>
<dbReference type="InterPro" id="IPR003661">
    <property type="entry name" value="HisK_dim/P_dom"/>
</dbReference>
<dbReference type="EC" id="2.7.13.3" evidence="2"/>